<evidence type="ECO:0000259" key="2">
    <source>
        <dbReference type="PROSITE" id="PS51752"/>
    </source>
</evidence>
<dbReference type="Proteomes" id="UP000772434">
    <property type="component" value="Unassembled WGS sequence"/>
</dbReference>
<dbReference type="PANTHER" id="PTHR47293:SF43">
    <property type="entry name" value="PENTATRICOPEPTIDE REPEAT-CONTAINING PROTEIN DWY1, CHLOROPLASTIC"/>
    <property type="match status" value="1"/>
</dbReference>
<protein>
    <recommendedName>
        <fullName evidence="2">Jacalin-type lectin domain-containing protein</fullName>
    </recommendedName>
</protein>
<evidence type="ECO:0000256" key="1">
    <source>
        <dbReference type="SAM" id="Phobius"/>
    </source>
</evidence>
<name>A0A9P5TXD8_9AGAR</name>
<feature type="transmembrane region" description="Helical" evidence="1">
    <location>
        <begin position="316"/>
        <end position="337"/>
    </location>
</feature>
<organism evidence="3 4">
    <name type="scientific">Rhodocollybia butyracea</name>
    <dbReference type="NCBI Taxonomy" id="206335"/>
    <lineage>
        <taxon>Eukaryota</taxon>
        <taxon>Fungi</taxon>
        <taxon>Dikarya</taxon>
        <taxon>Basidiomycota</taxon>
        <taxon>Agaricomycotina</taxon>
        <taxon>Agaricomycetes</taxon>
        <taxon>Agaricomycetidae</taxon>
        <taxon>Agaricales</taxon>
        <taxon>Marasmiineae</taxon>
        <taxon>Omphalotaceae</taxon>
        <taxon>Rhodocollybia</taxon>
    </lineage>
</organism>
<dbReference type="InterPro" id="IPR036404">
    <property type="entry name" value="Jacalin-like_lectin_dom_sf"/>
</dbReference>
<evidence type="ECO:0000313" key="3">
    <source>
        <dbReference type="EMBL" id="KAF9056733.1"/>
    </source>
</evidence>
<proteinExistence type="predicted"/>
<dbReference type="EMBL" id="JADNRY010000436">
    <property type="protein sequence ID" value="KAF9056733.1"/>
    <property type="molecule type" value="Genomic_DNA"/>
</dbReference>
<dbReference type="PROSITE" id="PS51752">
    <property type="entry name" value="JACALIN_LECTIN"/>
    <property type="match status" value="1"/>
</dbReference>
<dbReference type="SMART" id="SM00915">
    <property type="entry name" value="Jacalin"/>
    <property type="match status" value="1"/>
</dbReference>
<feature type="transmembrane region" description="Helical" evidence="1">
    <location>
        <begin position="349"/>
        <end position="372"/>
    </location>
</feature>
<keyword evidence="1" id="KW-0472">Membrane</keyword>
<dbReference type="InterPro" id="IPR001229">
    <property type="entry name" value="Jacalin-like_lectin_dom"/>
</dbReference>
<evidence type="ECO:0000313" key="4">
    <source>
        <dbReference type="Proteomes" id="UP000772434"/>
    </source>
</evidence>
<feature type="transmembrane region" description="Helical" evidence="1">
    <location>
        <begin position="378"/>
        <end position="400"/>
    </location>
</feature>
<gene>
    <name evidence="3" type="ORF">BDP27DRAFT_1242393</name>
</gene>
<dbReference type="OrthoDB" id="1062969at2759"/>
<keyword evidence="1" id="KW-1133">Transmembrane helix</keyword>
<reference evidence="3" key="1">
    <citation type="submission" date="2020-11" db="EMBL/GenBank/DDBJ databases">
        <authorList>
            <consortium name="DOE Joint Genome Institute"/>
            <person name="Ahrendt S."/>
            <person name="Riley R."/>
            <person name="Andreopoulos W."/>
            <person name="Labutti K."/>
            <person name="Pangilinan J."/>
            <person name="Ruiz-Duenas F.J."/>
            <person name="Barrasa J.M."/>
            <person name="Sanchez-Garcia M."/>
            <person name="Camarero S."/>
            <person name="Miyauchi S."/>
            <person name="Serrano A."/>
            <person name="Linde D."/>
            <person name="Babiker R."/>
            <person name="Drula E."/>
            <person name="Ayuso-Fernandez I."/>
            <person name="Pacheco R."/>
            <person name="Padilla G."/>
            <person name="Ferreira P."/>
            <person name="Barriuso J."/>
            <person name="Kellner H."/>
            <person name="Castanera R."/>
            <person name="Alfaro M."/>
            <person name="Ramirez L."/>
            <person name="Pisabarro A.G."/>
            <person name="Kuo A."/>
            <person name="Tritt A."/>
            <person name="Lipzen A."/>
            <person name="He G."/>
            <person name="Yan M."/>
            <person name="Ng V."/>
            <person name="Cullen D."/>
            <person name="Martin F."/>
            <person name="Rosso M.-N."/>
            <person name="Henrissat B."/>
            <person name="Hibbett D."/>
            <person name="Martinez A.T."/>
            <person name="Grigoriev I.V."/>
        </authorList>
    </citation>
    <scope>NUCLEOTIDE SEQUENCE</scope>
    <source>
        <strain evidence="3">AH 40177</strain>
    </source>
</reference>
<dbReference type="Pfam" id="PF01419">
    <property type="entry name" value="Jacalin"/>
    <property type="match status" value="1"/>
</dbReference>
<accession>A0A9P5TXD8</accession>
<sequence length="580" mass="63526">MTELPTNLPKLPKSVDGVALPDFLNAKIIERDIKLPFSASTVPERYDFSIKKSNCFGAERGTAFDEGATWYPLQVIHFTSTSKGISSYRGHYVKGATSIYGKAGDVDDLTLLLEKDECITGFSGTFTEVITSLRIQTTKKQHSIGEKSGTPFEFTVPQDHHVVGFHGRADEGSLCALGVSYNRRLESLARGGQSRADPPPQIKPIYSELYLDSNTRQQWASNNMAAINSKRTQAQRDLQPIYDNIKNNGEKAWSLFESAGQRYYISWSGNNAVWAYVKDEPSTTRADELKQSIISIGSYSANSQLLGMSGYIWSNLPIQIVASAIALVFVVLMGPLITEGVAWGISFAAAWLTQAAAMAGVEALAVLIPASVASAGGLIIAGIIGVAVFLAVLWLSSIIFRQYFLTVNIFNFDSNHIWSTIDWYADNAEITNGEWKYVDIAKYAPAGGQIFPPGFDPPTNLESVVTYLTIAFTNVSTFLEGLGIAMVMGRDDYSQGFALKYDLPRFGDNYIGLMALDMNPNLFYNLPEYYNSSSGWVQANSTQTTIDGGLQITGYTPYLSGAPDETYEFTVNVGLPPPLF</sequence>
<feature type="domain" description="Jacalin-type lectin" evidence="2">
    <location>
        <begin position="50"/>
        <end position="183"/>
    </location>
</feature>
<dbReference type="PANTHER" id="PTHR47293">
    <property type="entry name" value="JACALIN-RELATED LECTIN 3"/>
    <property type="match status" value="1"/>
</dbReference>
<keyword evidence="4" id="KW-1185">Reference proteome</keyword>
<keyword evidence="1" id="KW-0812">Transmembrane</keyword>
<dbReference type="Gene3D" id="2.100.10.30">
    <property type="entry name" value="Jacalin-like lectin domain"/>
    <property type="match status" value="1"/>
</dbReference>
<dbReference type="SUPFAM" id="SSF51101">
    <property type="entry name" value="Mannose-binding lectins"/>
    <property type="match status" value="1"/>
</dbReference>
<dbReference type="AlphaFoldDB" id="A0A9P5TXD8"/>
<comment type="caution">
    <text evidence="3">The sequence shown here is derived from an EMBL/GenBank/DDBJ whole genome shotgun (WGS) entry which is preliminary data.</text>
</comment>